<proteinExistence type="predicted"/>
<comment type="caution">
    <text evidence="1">The sequence shown here is derived from an EMBL/GenBank/DDBJ whole genome shotgun (WGS) entry which is preliminary data.</text>
</comment>
<dbReference type="EMBL" id="JXNT01000025">
    <property type="protein sequence ID" value="ODM14507.1"/>
    <property type="molecule type" value="Genomic_DNA"/>
</dbReference>
<dbReference type="Proteomes" id="UP000094569">
    <property type="component" value="Unassembled WGS sequence"/>
</dbReference>
<dbReference type="OrthoDB" id="4456803at2759"/>
<protein>
    <submittedName>
        <fullName evidence="1">Uncharacterized protein</fullName>
    </submittedName>
</protein>
<sequence>MGHPTPNLRLYHRLQRRQRHRSPSLHSNRIEELKRTGDEGQLSPGWMAILDERSSRNTTVILQLGEEKSLRATELEDAEVEYHAPAKRMFLEDDIWWKWRVKFTDAFQLLVSLDDGDLRAMQWCIRGRRGMVLMGFIM</sequence>
<dbReference type="AlphaFoldDB" id="A0A1E3B0R0"/>
<dbReference type="VEuPathDB" id="FungiDB:SI65_10129"/>
<evidence type="ECO:0000313" key="2">
    <source>
        <dbReference type="Proteomes" id="UP000094569"/>
    </source>
</evidence>
<reference evidence="1 2" key="1">
    <citation type="journal article" date="2016" name="BMC Genomics">
        <title>Comparative genomic and transcriptomic analyses of the Fuzhuan brick tea-fermentation fungus Aspergillus cristatus.</title>
        <authorList>
            <person name="Ge Y."/>
            <person name="Wang Y."/>
            <person name="Liu Y."/>
            <person name="Tan Y."/>
            <person name="Ren X."/>
            <person name="Zhang X."/>
            <person name="Hyde K.D."/>
            <person name="Liu Y."/>
            <person name="Liu Z."/>
        </authorList>
    </citation>
    <scope>NUCLEOTIDE SEQUENCE [LARGE SCALE GENOMIC DNA]</scope>
    <source>
        <strain evidence="1 2">GZAAS20.1005</strain>
    </source>
</reference>
<gene>
    <name evidence="1" type="ORF">SI65_10129</name>
</gene>
<name>A0A1E3B0R0_ASPCR</name>
<organism evidence="1 2">
    <name type="scientific">Aspergillus cristatus</name>
    <name type="common">Chinese Fuzhuan brick tea-fermentation fungus</name>
    <name type="synonym">Eurotium cristatum</name>
    <dbReference type="NCBI Taxonomy" id="573508"/>
    <lineage>
        <taxon>Eukaryota</taxon>
        <taxon>Fungi</taxon>
        <taxon>Dikarya</taxon>
        <taxon>Ascomycota</taxon>
        <taxon>Pezizomycotina</taxon>
        <taxon>Eurotiomycetes</taxon>
        <taxon>Eurotiomycetidae</taxon>
        <taxon>Eurotiales</taxon>
        <taxon>Aspergillaceae</taxon>
        <taxon>Aspergillus</taxon>
        <taxon>Aspergillus subgen. Aspergillus</taxon>
    </lineage>
</organism>
<evidence type="ECO:0000313" key="1">
    <source>
        <dbReference type="EMBL" id="ODM14507.1"/>
    </source>
</evidence>
<keyword evidence="2" id="KW-1185">Reference proteome</keyword>
<accession>A0A1E3B0R0</accession>